<accession>A0A0C2WB03</accession>
<dbReference type="GO" id="GO:0005634">
    <property type="term" value="C:nucleus"/>
    <property type="evidence" value="ECO:0007669"/>
    <property type="project" value="TreeGrafter"/>
</dbReference>
<sequence>MPVREVEDYLAKLLHETPESLHPLVGKFQAYYDRKLWHQLTLAVFEFLDSPGSKPYQLDLFNKFVSDFQGKLDKLRLAQIGVKVSKEIPPESPQHLPFLVSLKDRIPVADHPQAHALVLVTLAHAKLLFSDVLGSRADLEEAGKLLEGVDGVDRSVSAAYYEVKADYHKLKGEYAPYYRHSLLYLACVDIETDLTSKQRFERAKDLSISALLADSIYNFGELIMHPVLDALEHTPEQWLRNLLLSFNEGNIAKFDSLVPLFPKEPILQQHYTFLRQKICLMALIESVFRRKASERTLSFQTIAEETQTPLGEVEHLVMKALSLKLIAGTLDEPAAKAHITWVQPRVLSRPQIEGLAGTLTAWLEKMEGLEGFVRNEGGLVTA</sequence>
<gene>
    <name evidence="4" type="ORF">M408DRAFT_332304</name>
</gene>
<comment type="similarity">
    <text evidence="1">Belongs to the proteasome subunit S11 family.</text>
</comment>
<dbReference type="AlphaFoldDB" id="A0A0C2WB03"/>
<dbReference type="Proteomes" id="UP000054097">
    <property type="component" value="Unassembled WGS sequence"/>
</dbReference>
<dbReference type="SUPFAM" id="SSF46785">
    <property type="entry name" value="Winged helix' DNA-binding domain"/>
    <property type="match status" value="1"/>
</dbReference>
<dbReference type="PROSITE" id="PS50250">
    <property type="entry name" value="PCI"/>
    <property type="match status" value="1"/>
</dbReference>
<evidence type="ECO:0000256" key="1">
    <source>
        <dbReference type="ARBA" id="ARBA00006207"/>
    </source>
</evidence>
<reference evidence="5" key="2">
    <citation type="submission" date="2015-01" db="EMBL/GenBank/DDBJ databases">
        <title>Evolutionary Origins and Diversification of the Mycorrhizal Mutualists.</title>
        <authorList>
            <consortium name="DOE Joint Genome Institute"/>
            <consortium name="Mycorrhizal Genomics Consortium"/>
            <person name="Kohler A."/>
            <person name="Kuo A."/>
            <person name="Nagy L.G."/>
            <person name="Floudas D."/>
            <person name="Copeland A."/>
            <person name="Barry K.W."/>
            <person name="Cichocki N."/>
            <person name="Veneault-Fourrey C."/>
            <person name="LaButti K."/>
            <person name="Lindquist E.A."/>
            <person name="Lipzen A."/>
            <person name="Lundell T."/>
            <person name="Morin E."/>
            <person name="Murat C."/>
            <person name="Riley R."/>
            <person name="Ohm R."/>
            <person name="Sun H."/>
            <person name="Tunlid A."/>
            <person name="Henrissat B."/>
            <person name="Grigoriev I.V."/>
            <person name="Hibbett D.S."/>
            <person name="Martin F."/>
        </authorList>
    </citation>
    <scope>NUCLEOTIDE SEQUENCE [LARGE SCALE GENOMIC DNA]</scope>
    <source>
        <strain evidence="5">MAFF 305830</strain>
    </source>
</reference>
<dbReference type="Pfam" id="PF22037">
    <property type="entry name" value="PSD13_N"/>
    <property type="match status" value="1"/>
</dbReference>
<dbReference type="InterPro" id="IPR036390">
    <property type="entry name" value="WH_DNA-bd_sf"/>
</dbReference>
<protein>
    <recommendedName>
        <fullName evidence="3">PCI domain-containing protein</fullName>
    </recommendedName>
</protein>
<dbReference type="InterPro" id="IPR000717">
    <property type="entry name" value="PCI_dom"/>
</dbReference>
<dbReference type="PANTHER" id="PTHR10539">
    <property type="entry name" value="26S PROTEASOME NON-ATPASE REGULATORY SUBUNIT 13"/>
    <property type="match status" value="1"/>
</dbReference>
<dbReference type="EMBL" id="KN824335">
    <property type="protein sequence ID" value="KIM23583.1"/>
    <property type="molecule type" value="Genomic_DNA"/>
</dbReference>
<evidence type="ECO:0000256" key="2">
    <source>
        <dbReference type="ARBA" id="ARBA00022942"/>
    </source>
</evidence>
<proteinExistence type="inferred from homology"/>
<organism evidence="4 5">
    <name type="scientific">Serendipita vermifera MAFF 305830</name>
    <dbReference type="NCBI Taxonomy" id="933852"/>
    <lineage>
        <taxon>Eukaryota</taxon>
        <taxon>Fungi</taxon>
        <taxon>Dikarya</taxon>
        <taxon>Basidiomycota</taxon>
        <taxon>Agaricomycotina</taxon>
        <taxon>Agaricomycetes</taxon>
        <taxon>Sebacinales</taxon>
        <taxon>Serendipitaceae</taxon>
        <taxon>Serendipita</taxon>
    </lineage>
</organism>
<dbReference type="HOGENOM" id="CLU_042989_0_0_1"/>
<keyword evidence="2" id="KW-0647">Proteasome</keyword>
<reference evidence="4 5" key="1">
    <citation type="submission" date="2014-04" db="EMBL/GenBank/DDBJ databases">
        <authorList>
            <consortium name="DOE Joint Genome Institute"/>
            <person name="Kuo A."/>
            <person name="Zuccaro A."/>
            <person name="Kohler A."/>
            <person name="Nagy L.G."/>
            <person name="Floudas D."/>
            <person name="Copeland A."/>
            <person name="Barry K.W."/>
            <person name="Cichocki N."/>
            <person name="Veneault-Fourrey C."/>
            <person name="LaButti K."/>
            <person name="Lindquist E.A."/>
            <person name="Lipzen A."/>
            <person name="Lundell T."/>
            <person name="Morin E."/>
            <person name="Murat C."/>
            <person name="Sun H."/>
            <person name="Tunlid A."/>
            <person name="Henrissat B."/>
            <person name="Grigoriev I.V."/>
            <person name="Hibbett D.S."/>
            <person name="Martin F."/>
            <person name="Nordberg H.P."/>
            <person name="Cantor M.N."/>
            <person name="Hua S.X."/>
        </authorList>
    </citation>
    <scope>NUCLEOTIDE SEQUENCE [LARGE SCALE GENOMIC DNA]</scope>
    <source>
        <strain evidence="4 5">MAFF 305830</strain>
    </source>
</reference>
<dbReference type="InterPro" id="IPR054179">
    <property type="entry name" value="PSD13_N"/>
</dbReference>
<dbReference type="GO" id="GO:0008541">
    <property type="term" value="C:proteasome regulatory particle, lid subcomplex"/>
    <property type="evidence" value="ECO:0007669"/>
    <property type="project" value="TreeGrafter"/>
</dbReference>
<feature type="domain" description="PCI" evidence="3">
    <location>
        <begin position="176"/>
        <end position="344"/>
    </location>
</feature>
<dbReference type="GO" id="GO:0005829">
    <property type="term" value="C:cytosol"/>
    <property type="evidence" value="ECO:0007669"/>
    <property type="project" value="TreeGrafter"/>
</dbReference>
<dbReference type="SMART" id="SM00088">
    <property type="entry name" value="PINT"/>
    <property type="match status" value="1"/>
</dbReference>
<dbReference type="GO" id="GO:0005198">
    <property type="term" value="F:structural molecule activity"/>
    <property type="evidence" value="ECO:0007669"/>
    <property type="project" value="TreeGrafter"/>
</dbReference>
<name>A0A0C2WB03_SERVB</name>
<evidence type="ECO:0000313" key="4">
    <source>
        <dbReference type="EMBL" id="KIM23583.1"/>
    </source>
</evidence>
<dbReference type="PANTHER" id="PTHR10539:SF0">
    <property type="entry name" value="26S PROTEASOME NON-ATPASE REGULATORY SUBUNIT 13"/>
    <property type="match status" value="1"/>
</dbReference>
<evidence type="ECO:0000259" key="3">
    <source>
        <dbReference type="PROSITE" id="PS50250"/>
    </source>
</evidence>
<dbReference type="STRING" id="933852.A0A0C2WB03"/>
<dbReference type="InterPro" id="IPR035298">
    <property type="entry name" value="PSMD13"/>
</dbReference>
<keyword evidence="5" id="KW-1185">Reference proteome</keyword>
<dbReference type="GO" id="GO:0006511">
    <property type="term" value="P:ubiquitin-dependent protein catabolic process"/>
    <property type="evidence" value="ECO:0007669"/>
    <property type="project" value="TreeGrafter"/>
</dbReference>
<dbReference type="OrthoDB" id="1093at2759"/>
<dbReference type="Pfam" id="PF01399">
    <property type="entry name" value="PCI"/>
    <property type="match status" value="1"/>
</dbReference>
<evidence type="ECO:0000313" key="5">
    <source>
        <dbReference type="Proteomes" id="UP000054097"/>
    </source>
</evidence>